<keyword evidence="3" id="KW-1185">Reference proteome</keyword>
<dbReference type="STRING" id="888050.HMPREF9004_0681"/>
<dbReference type="Proteomes" id="UP000013015">
    <property type="component" value="Unassembled WGS sequence"/>
</dbReference>
<accession>N6X5E5</accession>
<protein>
    <submittedName>
        <fullName evidence="2">Uncharacterized protein</fullName>
    </submittedName>
</protein>
<feature type="region of interest" description="Disordered" evidence="1">
    <location>
        <begin position="1"/>
        <end position="61"/>
    </location>
</feature>
<evidence type="ECO:0000256" key="1">
    <source>
        <dbReference type="SAM" id="MobiDB-lite"/>
    </source>
</evidence>
<gene>
    <name evidence="2" type="ORF">HMPREF9004_0681</name>
</gene>
<reference evidence="2 3" key="1">
    <citation type="submission" date="2013-03" db="EMBL/GenBank/DDBJ databases">
        <title>Reference genome for the Human Microbiome Project.</title>
        <authorList>
            <person name="Aqrawi P."/>
            <person name="Ayvaz T."/>
            <person name="Bess C."/>
            <person name="Blankenburg K."/>
            <person name="Coyle M."/>
            <person name="Deng J."/>
            <person name="Forbes L."/>
            <person name="Fowler G."/>
            <person name="Francisco L."/>
            <person name="Fu Q."/>
            <person name="Gibbs R."/>
            <person name="Gross S."/>
            <person name="Gubbala S."/>
            <person name="Hale W."/>
            <person name="Hemphill L."/>
            <person name="Highlander S."/>
            <person name="Hirani K."/>
            <person name="Jackson L."/>
            <person name="Jakkamsetti A."/>
            <person name="Javaid M."/>
            <person name="Jayaseelan J.C."/>
            <person name="Jiang H."/>
            <person name="Joshi V."/>
            <person name="Korchina V."/>
            <person name="Kovar C."/>
            <person name="Lara F."/>
            <person name="Lee S."/>
            <person name="Liu Y."/>
            <person name="Mata R."/>
            <person name="Mathew T."/>
            <person name="Munidasa M."/>
            <person name="Muzny D."/>
            <person name="Nazareth L."/>
            <person name="Ngo R."/>
            <person name="Nguyen L."/>
            <person name="Nguyen N."/>
            <person name="Okwuonu G."/>
            <person name="Ongeri F."/>
            <person name="Palculict T."/>
            <person name="Patil S."/>
            <person name="Petrosino J."/>
            <person name="Pham C."/>
            <person name="Pham P."/>
            <person name="Pu L.-L."/>
            <person name="Qin X."/>
            <person name="Qu J."/>
            <person name="Reid J."/>
            <person name="Ross M."/>
            <person name="Ruth R."/>
            <person name="Saada N."/>
            <person name="San Lucas F."/>
            <person name="Santibanez J."/>
            <person name="Shang Y."/>
            <person name="Simmons D."/>
            <person name="Song X.-Z."/>
            <person name="Tang L.-Y."/>
            <person name="Thornton R."/>
            <person name="Warren J."/>
            <person name="Weissenberger G."/>
            <person name="Wilczek-Boney K."/>
            <person name="Worley K."/>
            <person name="Youmans B."/>
            <person name="Zhang J."/>
            <person name="Zhang L."/>
            <person name="Zhao Z."/>
            <person name="Zhou C."/>
            <person name="Zhu D."/>
            <person name="Zhu Y."/>
        </authorList>
    </citation>
    <scope>NUCLEOTIDE SEQUENCE [LARGE SCALE GENOMIC DNA]</scope>
    <source>
        <strain evidence="2 3">F0333</strain>
    </source>
</reference>
<sequence length="61" mass="6820">MGTKGASQAVPGLVREEQRARGHKEARARGQQSSTTSAEVEWTQLRDPRRKIKTSDTRVDL</sequence>
<dbReference type="HOGENOM" id="CLU_2911981_0_0_11"/>
<feature type="compositionally biased region" description="Basic and acidic residues" evidence="1">
    <location>
        <begin position="14"/>
        <end position="28"/>
    </location>
</feature>
<proteinExistence type="predicted"/>
<dbReference type="EMBL" id="AQHZ01000010">
    <property type="protein sequence ID" value="ENO18632.1"/>
    <property type="molecule type" value="Genomic_DNA"/>
</dbReference>
<organism evidence="2 3">
    <name type="scientific">Schaalia cardiffensis F0333</name>
    <dbReference type="NCBI Taxonomy" id="888050"/>
    <lineage>
        <taxon>Bacteria</taxon>
        <taxon>Bacillati</taxon>
        <taxon>Actinomycetota</taxon>
        <taxon>Actinomycetes</taxon>
        <taxon>Actinomycetales</taxon>
        <taxon>Actinomycetaceae</taxon>
        <taxon>Schaalia</taxon>
    </lineage>
</organism>
<comment type="caution">
    <text evidence="2">The sequence shown here is derived from an EMBL/GenBank/DDBJ whole genome shotgun (WGS) entry which is preliminary data.</text>
</comment>
<evidence type="ECO:0000313" key="3">
    <source>
        <dbReference type="Proteomes" id="UP000013015"/>
    </source>
</evidence>
<name>N6X5E5_9ACTO</name>
<evidence type="ECO:0000313" key="2">
    <source>
        <dbReference type="EMBL" id="ENO18632.1"/>
    </source>
</evidence>
<dbReference type="AlphaFoldDB" id="N6X5E5"/>